<dbReference type="SMART" id="SM00387">
    <property type="entry name" value="HATPase_c"/>
    <property type="match status" value="1"/>
</dbReference>
<keyword evidence="17" id="KW-1185">Reference proteome</keyword>
<dbReference type="PROSITE" id="PS50109">
    <property type="entry name" value="HIS_KIN"/>
    <property type="match status" value="1"/>
</dbReference>
<dbReference type="SUPFAM" id="SSF55874">
    <property type="entry name" value="ATPase domain of HSP90 chaperone/DNA topoisomerase II/histidine kinase"/>
    <property type="match status" value="1"/>
</dbReference>
<name>D4H290_DENA2</name>
<feature type="transmembrane region" description="Helical" evidence="14">
    <location>
        <begin position="156"/>
        <end position="177"/>
    </location>
</feature>
<dbReference type="PANTHER" id="PTHR45528:SF1">
    <property type="entry name" value="SENSOR HISTIDINE KINASE CPXA"/>
    <property type="match status" value="1"/>
</dbReference>
<dbReference type="EMBL" id="CP001968">
    <property type="protein sequence ID" value="ADD68881.1"/>
    <property type="molecule type" value="Genomic_DNA"/>
</dbReference>
<keyword evidence="7 14" id="KW-0812">Transmembrane</keyword>
<organism evidence="16 17">
    <name type="scientific">Denitrovibrio acetiphilus (strain DSM 12809 / NBRC 114555 / N2460)</name>
    <dbReference type="NCBI Taxonomy" id="522772"/>
    <lineage>
        <taxon>Bacteria</taxon>
        <taxon>Pseudomonadati</taxon>
        <taxon>Deferribacterota</taxon>
        <taxon>Deferribacteres</taxon>
        <taxon>Deferribacterales</taxon>
        <taxon>Geovibrionaceae</taxon>
        <taxon>Denitrovibrio</taxon>
    </lineage>
</organism>
<dbReference type="Pfam" id="PF00512">
    <property type="entry name" value="HisKA"/>
    <property type="match status" value="1"/>
</dbReference>
<dbReference type="KEGG" id="dap:Dacet_2119"/>
<feature type="domain" description="Histidine kinase" evidence="15">
    <location>
        <begin position="253"/>
        <end position="453"/>
    </location>
</feature>
<dbReference type="InterPro" id="IPR004358">
    <property type="entry name" value="Sig_transdc_His_kin-like_C"/>
</dbReference>
<dbReference type="Gene3D" id="1.10.287.130">
    <property type="match status" value="1"/>
</dbReference>
<evidence type="ECO:0000256" key="7">
    <source>
        <dbReference type="ARBA" id="ARBA00022692"/>
    </source>
</evidence>
<dbReference type="Pfam" id="PF02518">
    <property type="entry name" value="HATPase_c"/>
    <property type="match status" value="1"/>
</dbReference>
<comment type="catalytic activity">
    <reaction evidence="1">
        <text>ATP + protein L-histidine = ADP + protein N-phospho-L-histidine.</text>
        <dbReference type="EC" id="2.7.13.3"/>
    </reaction>
</comment>
<dbReference type="CDD" id="cd00082">
    <property type="entry name" value="HisKA"/>
    <property type="match status" value="1"/>
</dbReference>
<evidence type="ECO:0000256" key="14">
    <source>
        <dbReference type="SAM" id="Phobius"/>
    </source>
</evidence>
<reference evidence="16 17" key="1">
    <citation type="journal article" date="2010" name="Stand. Genomic Sci.">
        <title>Complete genome sequence of Denitrovibrio acetiphilus type strain (N2460).</title>
        <authorList>
            <person name="Kiss H."/>
            <person name="Lang E."/>
            <person name="Lapidus A."/>
            <person name="Copeland A."/>
            <person name="Nolan M."/>
            <person name="Glavina Del Rio T."/>
            <person name="Chen F."/>
            <person name="Lucas S."/>
            <person name="Tice H."/>
            <person name="Cheng J.F."/>
            <person name="Han C."/>
            <person name="Goodwin L."/>
            <person name="Pitluck S."/>
            <person name="Liolios K."/>
            <person name="Pati A."/>
            <person name="Ivanova N."/>
            <person name="Mavromatis K."/>
            <person name="Chen A."/>
            <person name="Palaniappan K."/>
            <person name="Land M."/>
            <person name="Hauser L."/>
            <person name="Chang Y.J."/>
            <person name="Jeffries C.D."/>
            <person name="Detter J.C."/>
            <person name="Brettin T."/>
            <person name="Spring S."/>
            <person name="Rohde M."/>
            <person name="Goker M."/>
            <person name="Woyke T."/>
            <person name="Bristow J."/>
            <person name="Eisen J.A."/>
            <person name="Markowitz V."/>
            <person name="Hugenholtz P."/>
            <person name="Kyrpides N.C."/>
            <person name="Klenk H.P."/>
        </authorList>
    </citation>
    <scope>NUCLEOTIDE SEQUENCE [LARGE SCALE GENOMIC DNA]</scope>
    <source>
        <strain evidence="17">DSM 12809 / NBRC 114555 / N2460</strain>
    </source>
</reference>
<dbReference type="OrthoDB" id="9781147at2"/>
<evidence type="ECO:0000256" key="9">
    <source>
        <dbReference type="ARBA" id="ARBA00022777"/>
    </source>
</evidence>
<evidence type="ECO:0000256" key="8">
    <source>
        <dbReference type="ARBA" id="ARBA00022741"/>
    </source>
</evidence>
<dbReference type="RefSeq" id="WP_013011384.1">
    <property type="nucleotide sequence ID" value="NC_013943.1"/>
</dbReference>
<dbReference type="Gene3D" id="3.30.565.10">
    <property type="entry name" value="Histidine kinase-like ATPase, C-terminal domain"/>
    <property type="match status" value="1"/>
</dbReference>
<evidence type="ECO:0000256" key="10">
    <source>
        <dbReference type="ARBA" id="ARBA00022840"/>
    </source>
</evidence>
<evidence type="ECO:0000256" key="13">
    <source>
        <dbReference type="ARBA" id="ARBA00023136"/>
    </source>
</evidence>
<dbReference type="GO" id="GO:0005524">
    <property type="term" value="F:ATP binding"/>
    <property type="evidence" value="ECO:0007669"/>
    <property type="project" value="UniProtKB-KW"/>
</dbReference>
<gene>
    <name evidence="16" type="ordered locus">Dacet_2119</name>
</gene>
<keyword evidence="4" id="KW-1003">Cell membrane</keyword>
<dbReference type="InterPro" id="IPR003594">
    <property type="entry name" value="HATPase_dom"/>
</dbReference>
<dbReference type="HOGENOM" id="CLU_000445_89_29_0"/>
<keyword evidence="5" id="KW-0597">Phosphoprotein</keyword>
<dbReference type="PANTHER" id="PTHR45528">
    <property type="entry name" value="SENSOR HISTIDINE KINASE CPXA"/>
    <property type="match status" value="1"/>
</dbReference>
<keyword evidence="8" id="KW-0547">Nucleotide-binding</keyword>
<dbReference type="AlphaFoldDB" id="D4H290"/>
<dbReference type="SMART" id="SM00388">
    <property type="entry name" value="HisKA"/>
    <property type="match status" value="1"/>
</dbReference>
<evidence type="ECO:0000259" key="15">
    <source>
        <dbReference type="PROSITE" id="PS50109"/>
    </source>
</evidence>
<evidence type="ECO:0000256" key="4">
    <source>
        <dbReference type="ARBA" id="ARBA00022475"/>
    </source>
</evidence>
<evidence type="ECO:0000256" key="3">
    <source>
        <dbReference type="ARBA" id="ARBA00012438"/>
    </source>
</evidence>
<dbReference type="PRINTS" id="PR00344">
    <property type="entry name" value="BCTRLSENSOR"/>
</dbReference>
<dbReference type="EC" id="2.7.13.3" evidence="3"/>
<dbReference type="GO" id="GO:0000155">
    <property type="term" value="F:phosphorelay sensor kinase activity"/>
    <property type="evidence" value="ECO:0007669"/>
    <property type="project" value="InterPro"/>
</dbReference>
<dbReference type="CDD" id="cd00075">
    <property type="entry name" value="HATPase"/>
    <property type="match status" value="1"/>
</dbReference>
<dbReference type="InterPro" id="IPR036097">
    <property type="entry name" value="HisK_dim/P_sf"/>
</dbReference>
<dbReference type="InterPro" id="IPR050398">
    <property type="entry name" value="HssS/ArlS-like"/>
</dbReference>
<evidence type="ECO:0000256" key="2">
    <source>
        <dbReference type="ARBA" id="ARBA00004651"/>
    </source>
</evidence>
<dbReference type="GO" id="GO:0005886">
    <property type="term" value="C:plasma membrane"/>
    <property type="evidence" value="ECO:0007669"/>
    <property type="project" value="UniProtKB-SubCell"/>
</dbReference>
<dbReference type="InParanoid" id="D4H290"/>
<dbReference type="InterPro" id="IPR036890">
    <property type="entry name" value="HATPase_C_sf"/>
</dbReference>
<evidence type="ECO:0000256" key="6">
    <source>
        <dbReference type="ARBA" id="ARBA00022679"/>
    </source>
</evidence>
<keyword evidence="6" id="KW-0808">Transferase</keyword>
<proteinExistence type="predicted"/>
<dbReference type="InterPro" id="IPR005467">
    <property type="entry name" value="His_kinase_dom"/>
</dbReference>
<keyword evidence="11 14" id="KW-1133">Transmembrane helix</keyword>
<dbReference type="InterPro" id="IPR003661">
    <property type="entry name" value="HisK_dim/P_dom"/>
</dbReference>
<keyword evidence="10" id="KW-0067">ATP-binding</keyword>
<evidence type="ECO:0000256" key="1">
    <source>
        <dbReference type="ARBA" id="ARBA00000085"/>
    </source>
</evidence>
<evidence type="ECO:0000256" key="11">
    <source>
        <dbReference type="ARBA" id="ARBA00022989"/>
    </source>
</evidence>
<dbReference type="Proteomes" id="UP000002012">
    <property type="component" value="Chromosome"/>
</dbReference>
<dbReference type="SUPFAM" id="SSF47384">
    <property type="entry name" value="Homodimeric domain of signal transducing histidine kinase"/>
    <property type="match status" value="1"/>
</dbReference>
<dbReference type="STRING" id="522772.Dacet_2119"/>
<keyword evidence="12" id="KW-0902">Two-component regulatory system</keyword>
<evidence type="ECO:0000313" key="16">
    <source>
        <dbReference type="EMBL" id="ADD68881.1"/>
    </source>
</evidence>
<dbReference type="eggNOG" id="COG4191">
    <property type="taxonomic scope" value="Bacteria"/>
</dbReference>
<evidence type="ECO:0000256" key="12">
    <source>
        <dbReference type="ARBA" id="ARBA00023012"/>
    </source>
</evidence>
<evidence type="ECO:0000313" key="17">
    <source>
        <dbReference type="Proteomes" id="UP000002012"/>
    </source>
</evidence>
<evidence type="ECO:0000256" key="5">
    <source>
        <dbReference type="ARBA" id="ARBA00022553"/>
    </source>
</evidence>
<keyword evidence="9 16" id="KW-0418">Kinase</keyword>
<keyword evidence="13 14" id="KW-0472">Membrane</keyword>
<comment type="subcellular location">
    <subcellularLocation>
        <location evidence="2">Cell membrane</location>
        <topology evidence="2">Multi-pass membrane protein</topology>
    </subcellularLocation>
</comment>
<dbReference type="PaxDb" id="522772-Dacet_2119"/>
<sequence precursor="true">MSKIISKLLPDSFKNRFLVLFILFAVITGALSTSIQYFYDKNVYHSYASETIINIHKSLEGRLRDAILYDNIYALFSAAENISKSVSVISNVYITDQFGVYITDALVSKKLPQSFSGNAEIFDITLKNGKSVGKVIYIIDMKEISKTVLTHSLSSLFIIIPVIVIFIFLSIRFILYFTKPLNVISAKLKKTDISNLSIKFDLPTHASVEVKNLADTFTSLSAELDRSIKINIEQEKNLAKEERLAAIGSMSAGLAHELRNPAMSLQMLMHSISNSNNSLDSKDMDVINREVSRITATVNEFLQIAKTVEINPAQTNSGLICAMLEDHIARVMKERLTLGYSNEHLDFCSDEMLIFNTLVNLINNSYDAGATKIHISFAMDGDIITITVQDNGTGIPEGSRDKIFRPFYTTKNSGTGLGMSMCEKMVSALNGSISLDAEYMQGAKFIIKIKDMK</sequence>
<accession>D4H290</accession>
<protein>
    <recommendedName>
        <fullName evidence="3">histidine kinase</fullName>
        <ecNumber evidence="3">2.7.13.3</ecNumber>
    </recommendedName>
</protein>